<dbReference type="AlphaFoldDB" id="A0A1K0G6B5"/>
<feature type="transmembrane region" description="Helical" evidence="2">
    <location>
        <begin position="58"/>
        <end position="76"/>
    </location>
</feature>
<dbReference type="Proteomes" id="UP000179920">
    <property type="component" value="Chromosome IX"/>
</dbReference>
<protein>
    <recommendedName>
        <fullName evidence="5">DUF202 domain-containing protein</fullName>
    </recommendedName>
</protein>
<dbReference type="PANTHER" id="PTHR38646">
    <property type="entry name" value="YALI0F00814P"/>
    <property type="match status" value="1"/>
</dbReference>
<feature type="transmembrane region" description="Helical" evidence="2">
    <location>
        <begin position="140"/>
        <end position="166"/>
    </location>
</feature>
<dbReference type="PANTHER" id="PTHR38646:SF1">
    <property type="entry name" value="DUF202 DOMAIN-CONTAINING PROTEIN"/>
    <property type="match status" value="1"/>
</dbReference>
<organism evidence="3 4">
    <name type="scientific">Ustilago bromivora</name>
    <dbReference type="NCBI Taxonomy" id="307758"/>
    <lineage>
        <taxon>Eukaryota</taxon>
        <taxon>Fungi</taxon>
        <taxon>Dikarya</taxon>
        <taxon>Basidiomycota</taxon>
        <taxon>Ustilaginomycotina</taxon>
        <taxon>Ustilaginomycetes</taxon>
        <taxon>Ustilaginales</taxon>
        <taxon>Ustilaginaceae</taxon>
        <taxon>Ustilago</taxon>
    </lineage>
</organism>
<evidence type="ECO:0008006" key="5">
    <source>
        <dbReference type="Google" id="ProtNLM"/>
    </source>
</evidence>
<feature type="region of interest" description="Disordered" evidence="1">
    <location>
        <begin position="89"/>
        <end position="131"/>
    </location>
</feature>
<dbReference type="EMBL" id="LT558125">
    <property type="protein sequence ID" value="SAM83023.1"/>
    <property type="molecule type" value="Genomic_DNA"/>
</dbReference>
<evidence type="ECO:0000313" key="4">
    <source>
        <dbReference type="Proteomes" id="UP000179920"/>
    </source>
</evidence>
<proteinExistence type="predicted"/>
<feature type="compositionally biased region" description="Polar residues" evidence="1">
    <location>
        <begin position="111"/>
        <end position="125"/>
    </location>
</feature>
<evidence type="ECO:0000256" key="1">
    <source>
        <dbReference type="SAM" id="MobiDB-lite"/>
    </source>
</evidence>
<feature type="compositionally biased region" description="Low complexity" evidence="1">
    <location>
        <begin position="94"/>
        <end position="110"/>
    </location>
</feature>
<reference evidence="4" key="1">
    <citation type="submission" date="2016-04" db="EMBL/GenBank/DDBJ databases">
        <authorList>
            <person name="Guldener U."/>
            <person name="Guldener U."/>
        </authorList>
    </citation>
    <scope>NUCLEOTIDE SEQUENCE [LARGE SCALE GENOMIC DNA]</scope>
    <source>
        <strain evidence="4">UB2112</strain>
    </source>
</reference>
<evidence type="ECO:0000256" key="2">
    <source>
        <dbReference type="SAM" id="Phobius"/>
    </source>
</evidence>
<keyword evidence="2" id="KW-0812">Transmembrane</keyword>
<gene>
    <name evidence="3" type="ORF">UBRO_20075</name>
</gene>
<name>A0A1K0G6B5_9BASI</name>
<sequence length="168" mass="17852">MTTPETGALPPRSSIVKLSQQDLLDLEQCNEASMELTHGRRLVSSAMRSSSCASFNPSLVYAILGIGFIPVAIFRYRMAVSNAERATPMEVMEPQQTASPAQDAPSASSSHRQPQSTNKSGQAPDTPTPAPVRTVLRESFVTAGSLVVAATAFVGLAEIALLVLILRI</sequence>
<keyword evidence="2" id="KW-0472">Membrane</keyword>
<accession>A0A1K0G6B5</accession>
<dbReference type="OrthoDB" id="2555434at2759"/>
<keyword evidence="2" id="KW-1133">Transmembrane helix</keyword>
<evidence type="ECO:0000313" key="3">
    <source>
        <dbReference type="EMBL" id="SAM83023.1"/>
    </source>
</evidence>